<evidence type="ECO:0000256" key="6">
    <source>
        <dbReference type="ARBA" id="ARBA00066661"/>
    </source>
</evidence>
<feature type="domain" description="D-isomer specific 2-hydroxyacid dehydrogenase NAD-binding" evidence="11">
    <location>
        <begin position="117"/>
        <end position="295"/>
    </location>
</feature>
<dbReference type="EC" id="1.1.1.81" evidence="7"/>
<keyword evidence="1 9" id="KW-0560">Oxidoreductase</keyword>
<dbReference type="InterPro" id="IPR050223">
    <property type="entry name" value="D-isomer_2-hydroxyacid_DH"/>
</dbReference>
<protein>
    <recommendedName>
        <fullName evidence="8">Glyoxylate/hydroxypyruvate reductase B</fullName>
        <ecNumber evidence="6">1.1.1.79</ecNumber>
        <ecNumber evidence="7">1.1.1.81</ecNumber>
    </recommendedName>
</protein>
<accession>A0A2R5EQ58</accession>
<sequence>MMEGMVNMKPKVYVTRQIPDEVLAMIRQACEVRVWSESDVPVPRDVLEREIADVEGLYCLLTDQVDEALLERAPRLKIVSNMAVGYNNIDVEAATRRGIMVTNTPDVLTETTADLTFALLMATARRLLEASDYLRRGDWQTWSPMLLTGQDVFGSTLGIIGMGRIGEALVRRAKGFNMNVLYYNRTRKEKTEEAYGIRYTDMNELLRMSDFVCVLTPYTPQTHDLIGAAELRRMKPTAVLINTSRGGIVNEDALYEALRDGTIWAAGLDVFEREPVVPDHPLLTLPNLVSLPHIGSASVATRIQMARLAANQLIDAINGHRPAHLVNPNV</sequence>
<evidence type="ECO:0000256" key="8">
    <source>
        <dbReference type="ARBA" id="ARBA00073362"/>
    </source>
</evidence>
<comment type="caution">
    <text evidence="12">The sequence shown here is derived from an EMBL/GenBank/DDBJ whole genome shotgun (WGS) entry which is preliminary data.</text>
</comment>
<dbReference type="Pfam" id="PF02826">
    <property type="entry name" value="2-Hacid_dh_C"/>
    <property type="match status" value="1"/>
</dbReference>
<gene>
    <name evidence="12" type="ORF">PAT3040_02360</name>
</gene>
<evidence type="ECO:0000259" key="11">
    <source>
        <dbReference type="Pfam" id="PF02826"/>
    </source>
</evidence>
<dbReference type="SUPFAM" id="SSF52283">
    <property type="entry name" value="Formate/glycerate dehydrogenase catalytic domain-like"/>
    <property type="match status" value="1"/>
</dbReference>
<dbReference type="PANTHER" id="PTHR10996">
    <property type="entry name" value="2-HYDROXYACID DEHYDROGENASE-RELATED"/>
    <property type="match status" value="1"/>
</dbReference>
<dbReference type="SUPFAM" id="SSF51735">
    <property type="entry name" value="NAD(P)-binding Rossmann-fold domains"/>
    <property type="match status" value="1"/>
</dbReference>
<dbReference type="Pfam" id="PF00389">
    <property type="entry name" value="2-Hacid_dh"/>
    <property type="match status" value="1"/>
</dbReference>
<dbReference type="InterPro" id="IPR029752">
    <property type="entry name" value="D-isomer_DH_CS1"/>
</dbReference>
<proteinExistence type="inferred from homology"/>
<evidence type="ECO:0000256" key="5">
    <source>
        <dbReference type="ARBA" id="ARBA00061278"/>
    </source>
</evidence>
<dbReference type="PROSITE" id="PS00671">
    <property type="entry name" value="D_2_HYDROXYACID_DH_3"/>
    <property type="match status" value="1"/>
</dbReference>
<feature type="domain" description="D-isomer specific 2-hydroxyacid dehydrogenase catalytic" evidence="10">
    <location>
        <begin position="12"/>
        <end position="327"/>
    </location>
</feature>
<dbReference type="PROSITE" id="PS00065">
    <property type="entry name" value="D_2_HYDROXYACID_DH_1"/>
    <property type="match status" value="1"/>
</dbReference>
<dbReference type="InterPro" id="IPR006139">
    <property type="entry name" value="D-isomer_2_OHA_DH_cat_dom"/>
</dbReference>
<dbReference type="Proteomes" id="UP000245202">
    <property type="component" value="Unassembled WGS sequence"/>
</dbReference>
<dbReference type="InterPro" id="IPR036291">
    <property type="entry name" value="NAD(P)-bd_dom_sf"/>
</dbReference>
<dbReference type="GO" id="GO:0051287">
    <property type="term" value="F:NAD binding"/>
    <property type="evidence" value="ECO:0007669"/>
    <property type="project" value="InterPro"/>
</dbReference>
<dbReference type="EC" id="1.1.1.79" evidence="6"/>
<keyword evidence="13" id="KW-1185">Reference proteome</keyword>
<dbReference type="PANTHER" id="PTHR10996:SF283">
    <property type="entry name" value="GLYOXYLATE_HYDROXYPYRUVATE REDUCTASE B"/>
    <property type="match status" value="1"/>
</dbReference>
<comment type="catalytic activity">
    <reaction evidence="2">
        <text>(R)-glycerate + NAD(+) = 3-hydroxypyruvate + NADH + H(+)</text>
        <dbReference type="Rhea" id="RHEA:17905"/>
        <dbReference type="ChEBI" id="CHEBI:15378"/>
        <dbReference type="ChEBI" id="CHEBI:16659"/>
        <dbReference type="ChEBI" id="CHEBI:17180"/>
        <dbReference type="ChEBI" id="CHEBI:57540"/>
        <dbReference type="ChEBI" id="CHEBI:57945"/>
        <dbReference type="EC" id="1.1.1.81"/>
    </reaction>
</comment>
<dbReference type="EMBL" id="BDQX01000111">
    <property type="protein sequence ID" value="GBG07799.1"/>
    <property type="molecule type" value="Genomic_DNA"/>
</dbReference>
<dbReference type="GO" id="GO:0030267">
    <property type="term" value="F:glyoxylate reductase (NADPH) activity"/>
    <property type="evidence" value="ECO:0007669"/>
    <property type="project" value="UniProtKB-EC"/>
</dbReference>
<evidence type="ECO:0000256" key="7">
    <source>
        <dbReference type="ARBA" id="ARBA00066674"/>
    </source>
</evidence>
<comment type="catalytic activity">
    <reaction evidence="3">
        <text>(R)-glycerate + NADP(+) = 3-hydroxypyruvate + NADPH + H(+)</text>
        <dbReference type="Rhea" id="RHEA:18657"/>
        <dbReference type="ChEBI" id="CHEBI:15378"/>
        <dbReference type="ChEBI" id="CHEBI:16659"/>
        <dbReference type="ChEBI" id="CHEBI:17180"/>
        <dbReference type="ChEBI" id="CHEBI:57783"/>
        <dbReference type="ChEBI" id="CHEBI:58349"/>
        <dbReference type="EC" id="1.1.1.81"/>
    </reaction>
</comment>
<reference evidence="12 13" key="1">
    <citation type="submission" date="2017-08" db="EMBL/GenBank/DDBJ databases">
        <title>Substantial Increase in Enzyme Production by Combined Drug-Resistance Mutations in Paenibacillus agaridevorans.</title>
        <authorList>
            <person name="Tanaka Y."/>
            <person name="Funane K."/>
            <person name="Hosaka T."/>
            <person name="Shiwa Y."/>
            <person name="Fujita N."/>
            <person name="Miyazaki T."/>
            <person name="Yoshikawa H."/>
            <person name="Murakami K."/>
            <person name="Kasahara K."/>
            <person name="Inaoka T."/>
            <person name="Hiraga Y."/>
            <person name="Ochi K."/>
        </authorList>
    </citation>
    <scope>NUCLEOTIDE SEQUENCE [LARGE SCALE GENOMIC DNA]</scope>
    <source>
        <strain evidence="12 13">T-3040</strain>
    </source>
</reference>
<evidence type="ECO:0000259" key="10">
    <source>
        <dbReference type="Pfam" id="PF00389"/>
    </source>
</evidence>
<dbReference type="CDD" id="cd05301">
    <property type="entry name" value="GDH"/>
    <property type="match status" value="1"/>
</dbReference>
<evidence type="ECO:0000313" key="13">
    <source>
        <dbReference type="Proteomes" id="UP000245202"/>
    </source>
</evidence>
<comment type="similarity">
    <text evidence="5">Belongs to the D-isomer specific 2-hydroxyacid dehydrogenase family. GhrB subfamily.</text>
</comment>
<evidence type="ECO:0000256" key="4">
    <source>
        <dbReference type="ARBA" id="ARBA00052769"/>
    </source>
</evidence>
<dbReference type="FunFam" id="3.40.50.720:FF:000026">
    <property type="entry name" value="Glyoxylate/hydroxypyruvate reductase B"/>
    <property type="match status" value="1"/>
</dbReference>
<evidence type="ECO:0000256" key="9">
    <source>
        <dbReference type="RuleBase" id="RU003719"/>
    </source>
</evidence>
<evidence type="ECO:0000313" key="12">
    <source>
        <dbReference type="EMBL" id="GBG07799.1"/>
    </source>
</evidence>
<dbReference type="GO" id="GO:0005829">
    <property type="term" value="C:cytosol"/>
    <property type="evidence" value="ECO:0007669"/>
    <property type="project" value="TreeGrafter"/>
</dbReference>
<evidence type="ECO:0000256" key="2">
    <source>
        <dbReference type="ARBA" id="ARBA00051801"/>
    </source>
</evidence>
<dbReference type="InterPro" id="IPR006140">
    <property type="entry name" value="D-isomer_DH_NAD-bd"/>
</dbReference>
<dbReference type="InterPro" id="IPR029753">
    <property type="entry name" value="D-isomer_DH_CS"/>
</dbReference>
<name>A0A2R5EQ58_9BACL</name>
<dbReference type="AlphaFoldDB" id="A0A2R5EQ58"/>
<organism evidence="12 13">
    <name type="scientific">Paenibacillus agaridevorans</name>
    <dbReference type="NCBI Taxonomy" id="171404"/>
    <lineage>
        <taxon>Bacteria</taxon>
        <taxon>Bacillati</taxon>
        <taxon>Bacillota</taxon>
        <taxon>Bacilli</taxon>
        <taxon>Bacillales</taxon>
        <taxon>Paenibacillaceae</taxon>
        <taxon>Paenibacillus</taxon>
    </lineage>
</organism>
<evidence type="ECO:0000256" key="3">
    <source>
        <dbReference type="ARBA" id="ARBA00052239"/>
    </source>
</evidence>
<comment type="catalytic activity">
    <reaction evidence="4">
        <text>glycolate + NADP(+) = glyoxylate + NADPH + H(+)</text>
        <dbReference type="Rhea" id="RHEA:10992"/>
        <dbReference type="ChEBI" id="CHEBI:15378"/>
        <dbReference type="ChEBI" id="CHEBI:29805"/>
        <dbReference type="ChEBI" id="CHEBI:36655"/>
        <dbReference type="ChEBI" id="CHEBI:57783"/>
        <dbReference type="ChEBI" id="CHEBI:58349"/>
        <dbReference type="EC" id="1.1.1.79"/>
    </reaction>
</comment>
<dbReference type="Gene3D" id="3.40.50.720">
    <property type="entry name" value="NAD(P)-binding Rossmann-like Domain"/>
    <property type="match status" value="2"/>
</dbReference>
<evidence type="ECO:0000256" key="1">
    <source>
        <dbReference type="ARBA" id="ARBA00023002"/>
    </source>
</evidence>
<dbReference type="GO" id="GO:0016618">
    <property type="term" value="F:hydroxypyruvate reductase [NAD(P)H] activity"/>
    <property type="evidence" value="ECO:0007669"/>
    <property type="project" value="UniProtKB-EC"/>
</dbReference>